<sequence>MSRSLSRNLYLIGLVIIIIGVVLIGVGAAQGTTTTTLNSGGTVTTPNNAGLFLAGLALTIIGSIPIAVAWIGALVKTAQLGQWIWFILLIVFSGVTMLVYIFAGPTTPANSNNYPAQTPNYPQQ</sequence>
<dbReference type="AlphaFoldDB" id="A0A401ZUL1"/>
<accession>A0A401ZUL1</accession>
<organism evidence="2 3">
    <name type="scientific">Tengunoibacter tsumagoiensis</name>
    <dbReference type="NCBI Taxonomy" id="2014871"/>
    <lineage>
        <taxon>Bacteria</taxon>
        <taxon>Bacillati</taxon>
        <taxon>Chloroflexota</taxon>
        <taxon>Ktedonobacteria</taxon>
        <taxon>Ktedonobacterales</taxon>
        <taxon>Dictyobacteraceae</taxon>
        <taxon>Tengunoibacter</taxon>
    </lineage>
</organism>
<dbReference type="Proteomes" id="UP000287352">
    <property type="component" value="Unassembled WGS sequence"/>
</dbReference>
<keyword evidence="3" id="KW-1185">Reference proteome</keyword>
<feature type="transmembrane region" description="Helical" evidence="1">
    <location>
        <begin position="49"/>
        <end position="71"/>
    </location>
</feature>
<gene>
    <name evidence="2" type="ORF">KTT_02790</name>
</gene>
<protein>
    <submittedName>
        <fullName evidence="2">Uncharacterized protein</fullName>
    </submittedName>
</protein>
<keyword evidence="1" id="KW-0812">Transmembrane</keyword>
<feature type="transmembrane region" description="Helical" evidence="1">
    <location>
        <begin position="9"/>
        <end position="29"/>
    </location>
</feature>
<evidence type="ECO:0000256" key="1">
    <source>
        <dbReference type="SAM" id="Phobius"/>
    </source>
</evidence>
<evidence type="ECO:0000313" key="3">
    <source>
        <dbReference type="Proteomes" id="UP000287352"/>
    </source>
</evidence>
<proteinExistence type="predicted"/>
<keyword evidence="1" id="KW-0472">Membrane</keyword>
<dbReference type="RefSeq" id="WP_126578024.1">
    <property type="nucleotide sequence ID" value="NZ_BIFR01000001.1"/>
</dbReference>
<keyword evidence="1" id="KW-1133">Transmembrane helix</keyword>
<feature type="transmembrane region" description="Helical" evidence="1">
    <location>
        <begin position="83"/>
        <end position="103"/>
    </location>
</feature>
<reference evidence="3" key="1">
    <citation type="submission" date="2018-12" db="EMBL/GenBank/DDBJ databases">
        <title>Tengunoibacter tsumagoiensis gen. nov., sp. nov., Dictyobacter kobayashii sp. nov., D. alpinus sp. nov., and D. joshuensis sp. nov. and description of Dictyobacteraceae fam. nov. within the order Ktedonobacterales isolated from Tengu-no-mugimeshi.</title>
        <authorList>
            <person name="Wang C.M."/>
            <person name="Zheng Y."/>
            <person name="Sakai Y."/>
            <person name="Toyoda A."/>
            <person name="Minakuchi Y."/>
            <person name="Abe K."/>
            <person name="Yokota A."/>
            <person name="Yabe S."/>
        </authorList>
    </citation>
    <scope>NUCLEOTIDE SEQUENCE [LARGE SCALE GENOMIC DNA]</scope>
    <source>
        <strain evidence="3">Uno3</strain>
    </source>
</reference>
<comment type="caution">
    <text evidence="2">The sequence shown here is derived from an EMBL/GenBank/DDBJ whole genome shotgun (WGS) entry which is preliminary data.</text>
</comment>
<dbReference type="EMBL" id="BIFR01000001">
    <property type="protein sequence ID" value="GCE10420.1"/>
    <property type="molecule type" value="Genomic_DNA"/>
</dbReference>
<name>A0A401ZUL1_9CHLR</name>
<evidence type="ECO:0000313" key="2">
    <source>
        <dbReference type="EMBL" id="GCE10420.1"/>
    </source>
</evidence>